<dbReference type="Gene3D" id="1.10.287.470">
    <property type="entry name" value="Helix hairpin bin"/>
    <property type="match status" value="1"/>
</dbReference>
<reference evidence="4 5" key="1">
    <citation type="submission" date="2018-04" db="EMBL/GenBank/DDBJ databases">
        <title>Novel Campyloabacter and Helicobacter Species and Strains.</title>
        <authorList>
            <person name="Mannion A.J."/>
            <person name="Shen Z."/>
            <person name="Fox J.G."/>
        </authorList>
    </citation>
    <scope>NUCLEOTIDE SEQUENCE [LARGE SCALE GENOMIC DNA]</scope>
    <source>
        <strain evidence="4 5">MIT 04-9362</strain>
    </source>
</reference>
<feature type="domain" description="Multidrug resistance protein MdtA-like barrel-sandwich hybrid" evidence="3">
    <location>
        <begin position="74"/>
        <end position="257"/>
    </location>
</feature>
<dbReference type="InterPro" id="IPR058625">
    <property type="entry name" value="MdtA-like_BSH"/>
</dbReference>
<feature type="compositionally biased region" description="Basic residues" evidence="1">
    <location>
        <begin position="1"/>
        <end position="14"/>
    </location>
</feature>
<dbReference type="AlphaFoldDB" id="A0A3D8J9C6"/>
<feature type="transmembrane region" description="Helical" evidence="2">
    <location>
        <begin position="35"/>
        <end position="57"/>
    </location>
</feature>
<gene>
    <name evidence="4" type="ORF">CQA57_03080</name>
</gene>
<accession>A0A3D8J9C6</accession>
<keyword evidence="2" id="KW-1133">Transmembrane helix</keyword>
<organism evidence="4 5">
    <name type="scientific">Helicobacter anseris</name>
    <dbReference type="NCBI Taxonomy" id="375926"/>
    <lineage>
        <taxon>Bacteria</taxon>
        <taxon>Pseudomonadati</taxon>
        <taxon>Campylobacterota</taxon>
        <taxon>Epsilonproteobacteria</taxon>
        <taxon>Campylobacterales</taxon>
        <taxon>Helicobacteraceae</taxon>
        <taxon>Helicobacter</taxon>
    </lineage>
</organism>
<dbReference type="RefSeq" id="WP_115578771.1">
    <property type="nucleotide sequence ID" value="NZ_NXLX01000005.1"/>
</dbReference>
<keyword evidence="2" id="KW-0812">Transmembrane</keyword>
<sequence length="354" mass="39982">MEKDKKQNKKVKKDKNKEQASQTINKKNNKKKLELLFFGALVLCIIVWLGLTFYRAYQPKPEFIQGQIQAREYSVSSKLAGRVEGIRVKKGDMVKKGDLIYQIHSPEVEAKLTQAQAGYEAAKALSEEANKGSRQEAIIAAKDVWSSAKAMADLSEKTYKRIKELYESGVVSLQRKDEAFAAFESAKHNEDAAYQQYKIALEGMRDETKRAVFEKENAAKGQVSEVQAYIKDINAYAPISGEVSNVLLHDGELSPSGFPVVLLIDLEDSWLKISISEQHLMKFQKDTVFEGYIPALQKKVKFKVHYISVMGDFATWKATASNRGYDMKSYEIEAKPLEKIEGFRVGMSVLVRVD</sequence>
<dbReference type="OrthoDB" id="9793801at2"/>
<dbReference type="EMBL" id="NXLX01000005">
    <property type="protein sequence ID" value="RDU74089.1"/>
    <property type="molecule type" value="Genomic_DNA"/>
</dbReference>
<keyword evidence="2" id="KW-0472">Membrane</keyword>
<evidence type="ECO:0000256" key="1">
    <source>
        <dbReference type="SAM" id="MobiDB-lite"/>
    </source>
</evidence>
<evidence type="ECO:0000256" key="2">
    <source>
        <dbReference type="SAM" id="Phobius"/>
    </source>
</evidence>
<dbReference type="PANTHER" id="PTHR30438">
    <property type="entry name" value="36 KDA ANTIGEN-RELATED"/>
    <property type="match status" value="1"/>
</dbReference>
<name>A0A3D8J9C6_9HELI</name>
<keyword evidence="5" id="KW-1185">Reference proteome</keyword>
<dbReference type="Gene3D" id="2.40.50.100">
    <property type="match status" value="1"/>
</dbReference>
<evidence type="ECO:0000259" key="3">
    <source>
        <dbReference type="Pfam" id="PF25917"/>
    </source>
</evidence>
<dbReference type="Pfam" id="PF25917">
    <property type="entry name" value="BSH_RND"/>
    <property type="match status" value="1"/>
</dbReference>
<dbReference type="Proteomes" id="UP000256695">
    <property type="component" value="Unassembled WGS sequence"/>
</dbReference>
<comment type="caution">
    <text evidence="4">The sequence shown here is derived from an EMBL/GenBank/DDBJ whole genome shotgun (WGS) entry which is preliminary data.</text>
</comment>
<dbReference type="PANTHER" id="PTHR30438:SF1">
    <property type="entry name" value="36 KDA ANTIGEN"/>
    <property type="match status" value="1"/>
</dbReference>
<dbReference type="Gene3D" id="2.40.30.170">
    <property type="match status" value="1"/>
</dbReference>
<evidence type="ECO:0000313" key="5">
    <source>
        <dbReference type="Proteomes" id="UP000256695"/>
    </source>
</evidence>
<evidence type="ECO:0000313" key="4">
    <source>
        <dbReference type="EMBL" id="RDU74089.1"/>
    </source>
</evidence>
<dbReference type="SUPFAM" id="SSF111369">
    <property type="entry name" value="HlyD-like secretion proteins"/>
    <property type="match status" value="2"/>
</dbReference>
<proteinExistence type="predicted"/>
<feature type="region of interest" description="Disordered" evidence="1">
    <location>
        <begin position="1"/>
        <end position="25"/>
    </location>
</feature>
<protein>
    <recommendedName>
        <fullName evidence="3">Multidrug resistance protein MdtA-like barrel-sandwich hybrid domain-containing protein</fullName>
    </recommendedName>
</protein>